<dbReference type="AlphaFoldDB" id="A0AAV0T379"/>
<organism evidence="3 4">
    <name type="scientific">Hyaloperonospora brassicae</name>
    <name type="common">Brassica downy mildew</name>
    <name type="synonym">Peronospora brassicae</name>
    <dbReference type="NCBI Taxonomy" id="162125"/>
    <lineage>
        <taxon>Eukaryota</taxon>
        <taxon>Sar</taxon>
        <taxon>Stramenopiles</taxon>
        <taxon>Oomycota</taxon>
        <taxon>Peronosporomycetes</taxon>
        <taxon>Peronosporales</taxon>
        <taxon>Peronosporaceae</taxon>
        <taxon>Hyaloperonospora</taxon>
    </lineage>
</organism>
<feature type="transmembrane region" description="Helical" evidence="2">
    <location>
        <begin position="50"/>
        <end position="70"/>
    </location>
</feature>
<proteinExistence type="predicted"/>
<feature type="transmembrane region" description="Helical" evidence="2">
    <location>
        <begin position="155"/>
        <end position="176"/>
    </location>
</feature>
<keyword evidence="2" id="KW-0812">Transmembrane</keyword>
<keyword evidence="4" id="KW-1185">Reference proteome</keyword>
<protein>
    <recommendedName>
        <fullName evidence="5">Transmembrane protein</fullName>
    </recommendedName>
</protein>
<comment type="caution">
    <text evidence="3">The sequence shown here is derived from an EMBL/GenBank/DDBJ whole genome shotgun (WGS) entry which is preliminary data.</text>
</comment>
<evidence type="ECO:0008006" key="5">
    <source>
        <dbReference type="Google" id="ProtNLM"/>
    </source>
</evidence>
<feature type="compositionally biased region" description="Polar residues" evidence="1">
    <location>
        <begin position="7"/>
        <end position="20"/>
    </location>
</feature>
<evidence type="ECO:0000256" key="2">
    <source>
        <dbReference type="SAM" id="Phobius"/>
    </source>
</evidence>
<keyword evidence="2" id="KW-1133">Transmembrane helix</keyword>
<evidence type="ECO:0000256" key="1">
    <source>
        <dbReference type="SAM" id="MobiDB-lite"/>
    </source>
</evidence>
<accession>A0AAV0T379</accession>
<keyword evidence="2" id="KW-0472">Membrane</keyword>
<name>A0AAV0T379_HYABA</name>
<reference evidence="3" key="1">
    <citation type="submission" date="2022-12" db="EMBL/GenBank/DDBJ databases">
        <authorList>
            <person name="Webb A."/>
        </authorList>
    </citation>
    <scope>NUCLEOTIDE SEQUENCE</scope>
    <source>
        <strain evidence="3">Hp1</strain>
    </source>
</reference>
<gene>
    <name evidence="3" type="ORF">HBR001_LOCUS1127</name>
</gene>
<feature type="transmembrane region" description="Helical" evidence="2">
    <location>
        <begin position="638"/>
        <end position="660"/>
    </location>
</feature>
<feature type="region of interest" description="Disordered" evidence="1">
    <location>
        <begin position="1"/>
        <end position="20"/>
    </location>
</feature>
<evidence type="ECO:0000313" key="4">
    <source>
        <dbReference type="Proteomes" id="UP001162031"/>
    </source>
</evidence>
<dbReference type="EMBL" id="CANTFL010000106">
    <property type="protein sequence ID" value="CAI5713840.1"/>
    <property type="molecule type" value="Genomic_DNA"/>
</dbReference>
<evidence type="ECO:0000313" key="3">
    <source>
        <dbReference type="EMBL" id="CAI5713840.1"/>
    </source>
</evidence>
<dbReference type="Proteomes" id="UP001162031">
    <property type="component" value="Unassembled WGS sequence"/>
</dbReference>
<sequence length="727" mass="79791">MPAAARPSTSTRSGGFQQRSYAPCVSTTSDMARTNALADRNTIVDMGLRLGRFVLCVTLALVFAFGFALLTSNKKTLTYVYERRGPSNMTLSTKAAFVVENYNTLFGYILFAGGKIFEVFCETLIFPTLATYLHNCCLYPGDQPARMHSVTKARCIFWGLKTVIILMNVGFTSVYVGQTTLSPTPLSPRRLEALSRTSIQMETPFTINYHTDLLHSILRTSGTGVTAPFTHEDTCLQAGRSTRDAALQWETLADDVDTTSVSFSFPPHAWNAALLSSDALTPTRTVEVSLRDSLANPETYAVTGDWDTAELYSIFQQSVQKLGLAGAVANAEMPTTLGKLIGMIAEDLRVILPARAHLRDLVLRVEHRKVAEAVEFTTVQLVVPLEADRNGDVLCGVSGCVFVTSKSVLEELQLQPSVSIASYTKGVDSALVCGTSNHYVLDLENAERIPQEVLTLSLSKLAWQLNSLHVRYDAACARDDESLCFGLSLPFAKGDNVLLVGKEQLLTQHAVRLYALVTLHAATIPGIRRSDALTSWYRLVSPDGQLVRLSSSGCTSLVDAYLNHLERNQFYLDGRRTQDMFSAALFYLLQRGVPMSVEDVMLRRRLASSAAMTSNDSIVGNSFAAAATTDIEVNVPTATAIVTVAGCIFIVLLMMSVIYLPTSRVKLSPDTTPAAQYVQVLTDDLYPDLVHKKRLRFANGDCLLFNEYVVDAIVLHAKRDQTKKIYL</sequence>